<dbReference type="EMBL" id="CP126056">
    <property type="protein sequence ID" value="WHX10717.1"/>
    <property type="molecule type" value="Genomic_DNA"/>
</dbReference>
<dbReference type="KEGG" id="bdh:GV66_08005"/>
<dbReference type="EMBL" id="JAHOAX010000012">
    <property type="protein sequence ID" value="MBV3124149.1"/>
    <property type="molecule type" value="Genomic_DNA"/>
</dbReference>
<dbReference type="Proteomes" id="UP001181086">
    <property type="component" value="Unassembled WGS sequence"/>
</dbReference>
<dbReference type="RefSeq" id="WP_007834959.1">
    <property type="nucleotide sequence ID" value="NZ_BAABYF010000001.1"/>
</dbReference>
<sequence length="300" mass="35160">MWKDFFYFSKSERRAILFLLTLLFIFMCIWVLFPVKEESLEQDQEGIEEIKNFLAGVHEMEEKESLQYSYDKPKRIEVVLAAFDPNSADSIEFLQCGLPPFIAHTILQYRRAGGKFRTADDFSRVYGLSSEKFNILKPYIQISEAFRRKQDTLHFIKKVEKDTLAAYKYPEGTLVDLSEADTTELKKIPGIGSGIARMIVAYRKRLGGFYDTVQLKEVNYVDEDMLKWFKLGNTPIHRINANKAGLDKLRSHPYMNFYQAKVIIEYRRKKGKLKSLSQLSLYEEFTEKDLERLSHYLAFD</sequence>
<dbReference type="Proteomes" id="UP000481700">
    <property type="component" value="Unassembled WGS sequence"/>
</dbReference>
<evidence type="ECO:0000313" key="14">
    <source>
        <dbReference type="Proteomes" id="UP000283678"/>
    </source>
</evidence>
<dbReference type="GO" id="GO:0015628">
    <property type="term" value="P:protein secretion by the type II secretion system"/>
    <property type="evidence" value="ECO:0007669"/>
    <property type="project" value="TreeGrafter"/>
</dbReference>
<reference evidence="7" key="5">
    <citation type="submission" date="2021-06" db="EMBL/GenBank/DDBJ databases">
        <title>Collection of gut derived symbiotic bacterial strains cultured from healthy donors.</title>
        <authorList>
            <person name="Lin H."/>
            <person name="Littmann E."/>
            <person name="Pamer E.G."/>
        </authorList>
    </citation>
    <scope>NUCLEOTIDE SEQUENCE</scope>
    <source>
        <strain evidence="7">MSK.5.10</strain>
    </source>
</reference>
<dbReference type="PANTHER" id="PTHR21180">
    <property type="entry name" value="ENDONUCLEASE/EXONUCLEASE/PHOSPHATASE FAMILY DOMAIN-CONTAINING PROTEIN 1"/>
    <property type="match status" value="1"/>
</dbReference>
<dbReference type="EMBL" id="QRZL01000030">
    <property type="protein sequence ID" value="RGV70130.1"/>
    <property type="molecule type" value="Genomic_DNA"/>
</dbReference>
<dbReference type="EMBL" id="SLTU01000002">
    <property type="protein sequence ID" value="TDA72749.1"/>
    <property type="molecule type" value="Genomic_DNA"/>
</dbReference>
<dbReference type="eggNOG" id="COG1555">
    <property type="taxonomic scope" value="Bacteria"/>
</dbReference>
<keyword evidence="1" id="KW-0812">Transmembrane</keyword>
<organism evidence="11 15">
    <name type="scientific">Phocaeicola dorei</name>
    <dbReference type="NCBI Taxonomy" id="357276"/>
    <lineage>
        <taxon>Bacteria</taxon>
        <taxon>Pseudomonadati</taxon>
        <taxon>Bacteroidota</taxon>
        <taxon>Bacteroidia</taxon>
        <taxon>Bacteroidales</taxon>
        <taxon>Bacteroidaceae</taxon>
        <taxon>Phocaeicola</taxon>
    </lineage>
</organism>
<evidence type="ECO:0000313" key="3">
    <source>
        <dbReference type="EMBL" id="KAA5315167.1"/>
    </source>
</evidence>
<feature type="transmembrane region" description="Helical" evidence="1">
    <location>
        <begin position="15"/>
        <end position="33"/>
    </location>
</feature>
<dbReference type="Gene3D" id="1.10.150.280">
    <property type="entry name" value="AF1531-like domain"/>
    <property type="match status" value="2"/>
</dbReference>
<protein>
    <submittedName>
        <fullName evidence="2">Competence protein ComEA</fullName>
    </submittedName>
    <submittedName>
        <fullName evidence="11">Helix-hairpin-helix domain-containing protein</fullName>
    </submittedName>
</protein>
<dbReference type="Pfam" id="PF12836">
    <property type="entry name" value="HHH_3"/>
    <property type="match status" value="3"/>
</dbReference>
<evidence type="ECO:0000313" key="8">
    <source>
        <dbReference type="EMBL" id="MDU0270412.1"/>
    </source>
</evidence>
<evidence type="ECO:0000313" key="17">
    <source>
        <dbReference type="Proteomes" id="UP000347681"/>
    </source>
</evidence>
<dbReference type="EMBL" id="BQOB01000001">
    <property type="protein sequence ID" value="GKH80879.1"/>
    <property type="molecule type" value="Genomic_DNA"/>
</dbReference>
<dbReference type="AlphaFoldDB" id="A0A076J3F4"/>
<dbReference type="Proteomes" id="UP000481616">
    <property type="component" value="Unassembled WGS sequence"/>
</dbReference>
<evidence type="ECO:0000313" key="6">
    <source>
        <dbReference type="EMBL" id="KAA5402222.1"/>
    </source>
</evidence>
<evidence type="ECO:0000313" key="7">
    <source>
        <dbReference type="EMBL" id="MBV3124149.1"/>
    </source>
</evidence>
<dbReference type="Proteomes" id="UP000283678">
    <property type="component" value="Unassembled WGS sequence"/>
</dbReference>
<gene>
    <name evidence="2" type="ORF">CE91St7_17630</name>
    <name evidence="10" type="ORF">DWW04_20275</name>
    <name evidence="11" type="ORF">E1I98_15050</name>
    <name evidence="12" type="ORF">E1J06_01655</name>
    <name evidence="6" type="ORF">F2Y51_19455</name>
    <name evidence="5" type="ORF">F2Y58_10430</name>
    <name evidence="4" type="ORF">F2Y61_21560</name>
    <name evidence="3" type="ORF">F2Z07_20080</name>
    <name evidence="9" type="ORF">GKD17_01740</name>
    <name evidence="7" type="ORF">KSU80_13320</name>
    <name evidence="13" type="ORF">QNN11_04390</name>
    <name evidence="8" type="ORF">RVH45_10990</name>
</gene>
<reference evidence="10 14" key="1">
    <citation type="submission" date="2018-08" db="EMBL/GenBank/DDBJ databases">
        <title>A genome reference for cultivated species of the human gut microbiota.</title>
        <authorList>
            <person name="Zou Y."/>
            <person name="Xue W."/>
            <person name="Luo G."/>
        </authorList>
    </citation>
    <scope>NUCLEOTIDE SEQUENCE [LARGE SCALE GENOMIC DNA]</scope>
    <source>
        <strain evidence="10 14">AF14-1AC</strain>
    </source>
</reference>
<evidence type="ECO:0000313" key="4">
    <source>
        <dbReference type="EMBL" id="KAA5379186.1"/>
    </source>
</evidence>
<reference evidence="15 16" key="3">
    <citation type="journal article" date="2019" name="Nat. Microbiol.">
        <title>Genomic variation and strain-specific functional adaptation in the human gut microbiome during early life.</title>
        <authorList>
            <person name="Vatanen T."/>
            <person name="Plichta D.R."/>
            <person name="Somani J."/>
            <person name="Munch P.C."/>
            <person name="Arthur T.D."/>
            <person name="Hall A.B."/>
            <person name="Rudolf S."/>
            <person name="Oakeley E.J."/>
            <person name="Ke X."/>
            <person name="Young R.A."/>
            <person name="Haiser H.J."/>
            <person name="Kolde R."/>
            <person name="Yassour M."/>
            <person name="Luopajarvi K."/>
            <person name="Siljander H."/>
            <person name="Virtanen S.M."/>
            <person name="Ilonen J."/>
            <person name="Uibo R."/>
            <person name="Tillmann V."/>
            <person name="Mokurov S."/>
            <person name="Dorshakova N."/>
            <person name="Porter J.A."/>
            <person name="McHardy A.C."/>
            <person name="Lahdesmaki H."/>
            <person name="Vlamakis H."/>
            <person name="Huttenhower C."/>
            <person name="Knip M."/>
            <person name="Xavier R.J."/>
        </authorList>
    </citation>
    <scope>NUCLEOTIDE SEQUENCE [LARGE SCALE GENOMIC DNA]</scope>
    <source>
        <strain evidence="11 15">RJX1047</strain>
        <strain evidence="12 16">RJX1052</strain>
    </source>
</reference>
<evidence type="ECO:0000313" key="11">
    <source>
        <dbReference type="EMBL" id="TDA72749.1"/>
    </source>
</evidence>
<keyword evidence="1" id="KW-1133">Transmembrane helix</keyword>
<dbReference type="PANTHER" id="PTHR21180:SF32">
    <property type="entry name" value="ENDONUCLEASE_EXONUCLEASE_PHOSPHATASE FAMILY DOMAIN-CONTAINING PROTEIN 1"/>
    <property type="match status" value="1"/>
</dbReference>
<dbReference type="GeneID" id="93445396"/>
<dbReference type="Proteomes" id="UP000294527">
    <property type="component" value="Unassembled WGS sequence"/>
</dbReference>
<reference evidence="9 21" key="4">
    <citation type="submission" date="2019-11" db="EMBL/GenBank/DDBJ databases">
        <title>Complete genome sequence of Bacteroides dorei DSM 17855.</title>
        <authorList>
            <person name="Russell J.T."/>
        </authorList>
    </citation>
    <scope>NUCLEOTIDE SEQUENCE [LARGE SCALE GENOMIC DNA]</scope>
    <source>
        <strain evidence="9 21">DSM 17855</strain>
    </source>
</reference>
<dbReference type="EMBL" id="VVZV01000031">
    <property type="protein sequence ID" value="KAA5315167.1"/>
    <property type="molecule type" value="Genomic_DNA"/>
</dbReference>
<evidence type="ECO:0000313" key="12">
    <source>
        <dbReference type="EMBL" id="TDB06212.1"/>
    </source>
</evidence>
<evidence type="ECO:0000313" key="16">
    <source>
        <dbReference type="Proteomes" id="UP000294834"/>
    </source>
</evidence>
<dbReference type="InterPro" id="IPR010994">
    <property type="entry name" value="RuvA_2-like"/>
</dbReference>
<evidence type="ECO:0000313" key="5">
    <source>
        <dbReference type="EMBL" id="KAA5397956.1"/>
    </source>
</evidence>
<evidence type="ECO:0000313" key="19">
    <source>
        <dbReference type="Proteomes" id="UP000481616"/>
    </source>
</evidence>
<dbReference type="EMBL" id="VVZB01000023">
    <property type="protein sequence ID" value="KAA5379186.1"/>
    <property type="molecule type" value="Genomic_DNA"/>
</dbReference>
<dbReference type="EMBL" id="VVYY01000008">
    <property type="protein sequence ID" value="KAA5397956.1"/>
    <property type="molecule type" value="Genomic_DNA"/>
</dbReference>
<dbReference type="Proteomes" id="UP000777173">
    <property type="component" value="Unassembled WGS sequence"/>
</dbReference>
<dbReference type="Proteomes" id="UP000441162">
    <property type="component" value="Unassembled WGS sequence"/>
</dbReference>
<dbReference type="EMBL" id="CP046176">
    <property type="protein sequence ID" value="QJR75194.1"/>
    <property type="molecule type" value="Genomic_DNA"/>
</dbReference>
<dbReference type="GO" id="GO:0015627">
    <property type="term" value="C:type II protein secretion system complex"/>
    <property type="evidence" value="ECO:0007669"/>
    <property type="project" value="TreeGrafter"/>
</dbReference>
<evidence type="ECO:0000313" key="21">
    <source>
        <dbReference type="Proteomes" id="UP000500949"/>
    </source>
</evidence>
<evidence type="ECO:0000313" key="10">
    <source>
        <dbReference type="EMBL" id="RGV70130.1"/>
    </source>
</evidence>
<accession>A0A076J3F4</accession>
<keyword evidence="1" id="KW-0472">Membrane</keyword>
<dbReference type="EMBL" id="JAWDEV010000010">
    <property type="protein sequence ID" value="MDU0270412.1"/>
    <property type="molecule type" value="Genomic_DNA"/>
</dbReference>
<dbReference type="Proteomes" id="UP000347681">
    <property type="component" value="Unassembled WGS sequence"/>
</dbReference>
<dbReference type="EMBL" id="VVZA01000024">
    <property type="protein sequence ID" value="KAA5402222.1"/>
    <property type="molecule type" value="Genomic_DNA"/>
</dbReference>
<evidence type="ECO:0000313" key="15">
    <source>
        <dbReference type="Proteomes" id="UP000294527"/>
    </source>
</evidence>
<evidence type="ECO:0000313" key="2">
    <source>
        <dbReference type="EMBL" id="GKH80879.1"/>
    </source>
</evidence>
<reference evidence="13" key="7">
    <citation type="journal article" date="2023" name="Nat. Commun.">
        <title>Identification of a novel Human Milk Oligosaccharides utilization cluster in the infant gut commensal Bacteroides dorei.</title>
        <authorList>
            <person name="Kijner S."/>
            <person name="Ennis D."/>
            <person name="Shmorak S."/>
            <person name="Florentin A."/>
            <person name="Yassour M."/>
        </authorList>
    </citation>
    <scope>NUCLEOTIDE SEQUENCE</scope>
    <source>
        <strain evidence="13">2</strain>
    </source>
</reference>
<reference evidence="8" key="8">
    <citation type="submission" date="2023-10" db="EMBL/GenBank/DDBJ databases">
        <title>Genome of Potential pathogenic bacteria in Crohn's disease.</title>
        <authorList>
            <person name="Rodriguez-Palacios A."/>
        </authorList>
    </citation>
    <scope>NUCLEOTIDE SEQUENCE</scope>
    <source>
        <strain evidence="8">CavFT-hAR62</strain>
    </source>
</reference>
<evidence type="ECO:0000256" key="1">
    <source>
        <dbReference type="SAM" id="Phobius"/>
    </source>
</evidence>
<name>A0A076J3F4_9BACT</name>
<dbReference type="Proteomes" id="UP000294834">
    <property type="component" value="Unassembled WGS sequence"/>
</dbReference>
<dbReference type="KEGG" id="bdo:EL88_02305"/>
<proteinExistence type="predicted"/>
<evidence type="ECO:0000313" key="20">
    <source>
        <dbReference type="Proteomes" id="UP000481700"/>
    </source>
</evidence>
<evidence type="ECO:0000313" key="18">
    <source>
        <dbReference type="Proteomes" id="UP000441162"/>
    </source>
</evidence>
<dbReference type="Proteomes" id="UP001055104">
    <property type="component" value="Unassembled WGS sequence"/>
</dbReference>
<reference evidence="2" key="6">
    <citation type="submission" date="2022-01" db="EMBL/GenBank/DDBJ databases">
        <title>Novel bile acid biosynthetic pathways are enriched in the microbiome of centenarians.</title>
        <authorList>
            <person name="Sato Y."/>
            <person name="Atarashi K."/>
            <person name="Plichta R.D."/>
            <person name="Arai Y."/>
            <person name="Sasajima S."/>
            <person name="Kearney M.S."/>
            <person name="Suda W."/>
            <person name="Takeshita K."/>
            <person name="Sasaki T."/>
            <person name="Okamoto S."/>
            <person name="Skelly N.A."/>
            <person name="Okamura Y."/>
            <person name="Vlamakis H."/>
            <person name="Li Y."/>
            <person name="Tanoue T."/>
            <person name="Takei H."/>
            <person name="Nittono H."/>
            <person name="Narushima S."/>
            <person name="Irie J."/>
            <person name="Itoh H."/>
            <person name="Moriya K."/>
            <person name="Sugiura Y."/>
            <person name="Suematsu M."/>
            <person name="Moritoki N."/>
            <person name="Shibata S."/>
            <person name="Littman R.D."/>
            <person name="Fischbach A.M."/>
            <person name="Uwamino Y."/>
            <person name="Inoue T."/>
            <person name="Honda A."/>
            <person name="Hattori M."/>
            <person name="Murai T."/>
            <person name="Xavier J.R."/>
            <person name="Hirose N."/>
            <person name="Honda K."/>
        </authorList>
    </citation>
    <scope>NUCLEOTIDE SEQUENCE</scope>
    <source>
        <strain evidence="2">CE91-St7</strain>
    </source>
</reference>
<dbReference type="InterPro" id="IPR051675">
    <property type="entry name" value="Endo/Exo/Phosphatase_dom_1"/>
</dbReference>
<reference evidence="17 18" key="2">
    <citation type="journal article" date="2019" name="Nat. Med.">
        <title>A library of human gut bacterial isolates paired with longitudinal multiomics data enables mechanistic microbiome research.</title>
        <authorList>
            <person name="Poyet M."/>
            <person name="Groussin M."/>
            <person name="Gibbons S.M."/>
            <person name="Avila-Pacheco J."/>
            <person name="Jiang X."/>
            <person name="Kearney S.M."/>
            <person name="Perrotta A.R."/>
            <person name="Berdy B."/>
            <person name="Zhao S."/>
            <person name="Lieberman T.D."/>
            <person name="Swanson P.K."/>
            <person name="Smith M."/>
            <person name="Roesemann S."/>
            <person name="Alexander J.E."/>
            <person name="Rich S.A."/>
            <person name="Livny J."/>
            <person name="Vlamakis H."/>
            <person name="Clish C."/>
            <person name="Bullock K."/>
            <person name="Deik A."/>
            <person name="Scott J."/>
            <person name="Pierce K.A."/>
            <person name="Xavier R.J."/>
            <person name="Alm E.J."/>
        </authorList>
    </citation>
    <scope>NUCLEOTIDE SEQUENCE [LARGE SCALE GENOMIC DNA]</scope>
    <source>
        <strain evidence="5 19">BIOML-A1</strain>
        <strain evidence="3 20">BIOML-A25</strain>
        <strain evidence="6 18">BIOML-A4</strain>
        <strain evidence="4 17">BIOML-A5</strain>
    </source>
</reference>
<dbReference type="EMBL" id="SLTX01000001">
    <property type="protein sequence ID" value="TDB06212.1"/>
    <property type="molecule type" value="Genomic_DNA"/>
</dbReference>
<dbReference type="Proteomes" id="UP000500949">
    <property type="component" value="Chromosome"/>
</dbReference>
<dbReference type="SUPFAM" id="SSF47781">
    <property type="entry name" value="RuvA domain 2-like"/>
    <property type="match status" value="3"/>
</dbReference>
<evidence type="ECO:0000313" key="13">
    <source>
        <dbReference type="EMBL" id="WHX10717.1"/>
    </source>
</evidence>
<evidence type="ECO:0000313" key="9">
    <source>
        <dbReference type="EMBL" id="QJR75194.1"/>
    </source>
</evidence>
<dbReference type="Proteomes" id="UP001177934">
    <property type="component" value="Chromosome"/>
</dbReference>